<protein>
    <submittedName>
        <fullName evidence="4">Uncharacterized protein LOC120111393</fullName>
    </submittedName>
</protein>
<keyword evidence="3" id="KW-1185">Reference proteome</keyword>
<dbReference type="SUPFAM" id="SSF56219">
    <property type="entry name" value="DNase I-like"/>
    <property type="match status" value="1"/>
</dbReference>
<dbReference type="Pfam" id="PF13456">
    <property type="entry name" value="RVT_3"/>
    <property type="match status" value="1"/>
</dbReference>
<name>A0A8B9AM36_PHODC</name>
<dbReference type="InterPro" id="IPR044730">
    <property type="entry name" value="RNase_H-like_dom_plant"/>
</dbReference>
<reference evidence="3" key="1">
    <citation type="journal article" date="2019" name="Nat. Commun.">
        <title>Genome-wide association mapping of date palm fruit traits.</title>
        <authorList>
            <person name="Hazzouri K.M."/>
            <person name="Gros-Balthazard M."/>
            <person name="Flowers J.M."/>
            <person name="Copetti D."/>
            <person name="Lemansour A."/>
            <person name="Lebrun M."/>
            <person name="Masmoudi K."/>
            <person name="Ferrand S."/>
            <person name="Dhar M.I."/>
            <person name="Fresquez Z.A."/>
            <person name="Rosas U."/>
            <person name="Zhang J."/>
            <person name="Talag J."/>
            <person name="Lee S."/>
            <person name="Kudrna D."/>
            <person name="Powell R.F."/>
            <person name="Leitch I.J."/>
            <person name="Krueger R.R."/>
            <person name="Wing R.A."/>
            <person name="Amiri K.M.A."/>
            <person name="Purugganan M.D."/>
        </authorList>
    </citation>
    <scope>NUCLEOTIDE SEQUENCE [LARGE SCALE GENOMIC DNA]</scope>
    <source>
        <strain evidence="3">cv. Khalas</strain>
    </source>
</reference>
<dbReference type="InterPro" id="IPR000477">
    <property type="entry name" value="RT_dom"/>
</dbReference>
<dbReference type="InterPro" id="IPR026960">
    <property type="entry name" value="RVT-Znf"/>
</dbReference>
<dbReference type="Gene3D" id="3.60.10.10">
    <property type="entry name" value="Endonuclease/exonuclease/phosphatase"/>
    <property type="match status" value="1"/>
</dbReference>
<dbReference type="OrthoDB" id="1748430at2759"/>
<dbReference type="KEGG" id="pda:120111393"/>
<dbReference type="PROSITE" id="PS50878">
    <property type="entry name" value="RT_POL"/>
    <property type="match status" value="1"/>
</dbReference>
<dbReference type="InterPro" id="IPR012337">
    <property type="entry name" value="RNaseH-like_sf"/>
</dbReference>
<evidence type="ECO:0000256" key="1">
    <source>
        <dbReference type="SAM" id="MobiDB-lite"/>
    </source>
</evidence>
<dbReference type="Pfam" id="PF00078">
    <property type="entry name" value="RVT_1"/>
    <property type="match status" value="1"/>
</dbReference>
<dbReference type="Pfam" id="PF13966">
    <property type="entry name" value="zf-RVT"/>
    <property type="match status" value="1"/>
</dbReference>
<dbReference type="SUPFAM" id="SSF56672">
    <property type="entry name" value="DNA/RNA polymerases"/>
    <property type="match status" value="1"/>
</dbReference>
<feature type="domain" description="Reverse transcriptase" evidence="2">
    <location>
        <begin position="638"/>
        <end position="919"/>
    </location>
</feature>
<dbReference type="RefSeq" id="XP_038984369.1">
    <property type="nucleotide sequence ID" value="XM_039128441.1"/>
</dbReference>
<evidence type="ECO:0000313" key="4">
    <source>
        <dbReference type="RefSeq" id="XP_038984369.1"/>
    </source>
</evidence>
<feature type="region of interest" description="Disordered" evidence="1">
    <location>
        <begin position="1"/>
        <end position="23"/>
    </location>
</feature>
<gene>
    <name evidence="4" type="primary">LOC120111393</name>
</gene>
<dbReference type="Proteomes" id="UP000228380">
    <property type="component" value="Chromosome 7"/>
</dbReference>
<dbReference type="InterPro" id="IPR043502">
    <property type="entry name" value="DNA/RNA_pol_sf"/>
</dbReference>
<dbReference type="CDD" id="cd06222">
    <property type="entry name" value="RNase_H_like"/>
    <property type="match status" value="1"/>
</dbReference>
<dbReference type="InterPro" id="IPR036397">
    <property type="entry name" value="RNaseH_sf"/>
</dbReference>
<dbReference type="GO" id="GO:0003676">
    <property type="term" value="F:nucleic acid binding"/>
    <property type="evidence" value="ECO:0007669"/>
    <property type="project" value="InterPro"/>
</dbReference>
<organism evidence="3 4">
    <name type="scientific">Phoenix dactylifera</name>
    <name type="common">Date palm</name>
    <dbReference type="NCBI Taxonomy" id="42345"/>
    <lineage>
        <taxon>Eukaryota</taxon>
        <taxon>Viridiplantae</taxon>
        <taxon>Streptophyta</taxon>
        <taxon>Embryophyta</taxon>
        <taxon>Tracheophyta</taxon>
        <taxon>Spermatophyta</taxon>
        <taxon>Magnoliopsida</taxon>
        <taxon>Liliopsida</taxon>
        <taxon>Arecaceae</taxon>
        <taxon>Coryphoideae</taxon>
        <taxon>Phoeniceae</taxon>
        <taxon>Phoenix</taxon>
    </lineage>
</organism>
<sequence>MLAGPRGQVAPSEPVCGQVDPGDALSGLGPFQFGLMAEGRGPASSHDVTEPGIVGERLGSPGVLSVPGLMDTIEDPVRGAATVFWFGSPHQVEERPRPEASLAGTGVTVYPLQESCPGERDLGGGAHEVGGRVLVSHPEAEQLAQAAREGMPREVSRETRDDRVAVAGTTSTLAVDHPTVVQRVRAAVMRAVSGVSEDDEGQRRLEADWESYAIDSQGLSGGILVLWKRGVASVDVFHNCPQQVIMIITEPDTAPWVLCGVYASTDYRNRRVLWDEITNLVVQGFSTMVIGDFNCILSASEKRGGRPFTDTVDRREFRDFVSQNGLVDLGFSGPRFTWCNNQSGLTRVWERIDRAMASPDWIIRFPTYQVRHLSRIASDHCPLLLSTTSDTGHHSPFRFEKVWLSYPQSWDIVREAWSLPVHGNAMQRVSRKLELTKRRLRRWNREVVGDIFRKMEVVEAAISNLQSREDQEGELPEADMISLRGLLADHHSLLRQHEVFWRQKSRVQWIREGDRNTSFFHRTTVIRRQRNMIRSLRDGTGRQVEGEVEVSQVLLDFFRSRWTKDRDPGDVGQLPRADTQIGMSENALLVRHVTGEEVQEAVWALAGDKAPGPDGFPPFFFRRYWGVIRVAVVEAVQYFFSQAVMPDDWRATYVALIPKRQDAREPSHFRPISLCTTLYKVVARIMVGRMKHLLPGLICQEQGAFVGGRNISDNVMLAQEMMWDLRRASKRRSMMDVKLDMERAYDRIRWSFLRRALECFGFHETWIEWVLGCVQGPRFSILINGTPSSFFRSTMGLRQGCPLSPYLFIICSDVLSRALRDACANRELEAFVPAPGSRSISHLLFADDCLLLARARVEDARVLKRVLAEYCARSGQKVNLQKSTISFSPSTEHRVRQEIRGLLGMPAQDGIWSYLGVPITGQRLRVAECSGLVHRIQSRLEGWRASSLSMMGRLTLIRSVLASMPVYLMANTVVPRTVLMRVERLLRSFLWGSYGGGHGVHLVAWESVCLPVREGGLGVSSLVERREALIARHAARFTLEPQGFWSQTMATRYGRTGTAGAVRSGRRCSFIWREIARYLPMVEENTRWLIGNGQSIDVVGDPWVGALPLRCWPTMVDIEAVEGLRVCDLLVPGGGAWDEDRVGYMFGVHLAERVRSLPIPGYAGPDTRVWSTSCRTGVRVGDLFRVLRPEHEPGPDCAWVWRLGLHPRIALFLWKVAWVRLPTRAVLSARGLRLSSECGACGVEESVDHVLFQCRWARAAWCAARLPWDGWTQGDQFLRTIRWWSGNPLTRQEAVRATCTAYQIWLARNARTFGEQSKSPRLVAESARAQAAEFSCGAGFVIRDPTSRVVAAGGCQVFDCTVPGAELRDAWAGLRYAQHMLSARSVILEGDSATVISWIQGGLRAGAADHPFVRDIGLIMRDGGVVQAKHVFREANGAADWVATYVANHTGSTLWAGDGELPRELRDVLFSDFIGCIRTRVV</sequence>
<dbReference type="InterPro" id="IPR002156">
    <property type="entry name" value="RNaseH_domain"/>
</dbReference>
<dbReference type="GO" id="GO:0004523">
    <property type="term" value="F:RNA-DNA hybrid ribonuclease activity"/>
    <property type="evidence" value="ECO:0007669"/>
    <property type="project" value="InterPro"/>
</dbReference>
<dbReference type="PANTHER" id="PTHR33116:SF78">
    <property type="entry name" value="OS12G0587133 PROTEIN"/>
    <property type="match status" value="1"/>
</dbReference>
<dbReference type="Gene3D" id="3.30.420.10">
    <property type="entry name" value="Ribonuclease H-like superfamily/Ribonuclease H"/>
    <property type="match status" value="1"/>
</dbReference>
<reference evidence="4" key="2">
    <citation type="submission" date="2025-08" db="UniProtKB">
        <authorList>
            <consortium name="RefSeq"/>
        </authorList>
    </citation>
    <scope>IDENTIFICATION</scope>
    <source>
        <tissue evidence="4">Young leaves</tissue>
    </source>
</reference>
<dbReference type="CDD" id="cd01650">
    <property type="entry name" value="RT_nLTR_like"/>
    <property type="match status" value="1"/>
</dbReference>
<dbReference type="InterPro" id="IPR036691">
    <property type="entry name" value="Endo/exonu/phosph_ase_sf"/>
</dbReference>
<dbReference type="PANTHER" id="PTHR33116">
    <property type="entry name" value="REVERSE TRANSCRIPTASE ZINC-BINDING DOMAIN-CONTAINING PROTEIN-RELATED-RELATED"/>
    <property type="match status" value="1"/>
</dbReference>
<accession>A0A8B9AM36</accession>
<evidence type="ECO:0000259" key="2">
    <source>
        <dbReference type="PROSITE" id="PS50878"/>
    </source>
</evidence>
<dbReference type="SUPFAM" id="SSF53098">
    <property type="entry name" value="Ribonuclease H-like"/>
    <property type="match status" value="1"/>
</dbReference>
<dbReference type="GeneID" id="120111393"/>
<proteinExistence type="predicted"/>
<evidence type="ECO:0000313" key="3">
    <source>
        <dbReference type="Proteomes" id="UP000228380"/>
    </source>
</evidence>